<keyword evidence="1" id="KW-0812">Transmembrane</keyword>
<proteinExistence type="predicted"/>
<dbReference type="InterPro" id="IPR004697">
    <property type="entry name" value="AbgT"/>
</dbReference>
<feature type="transmembrane region" description="Helical" evidence="1">
    <location>
        <begin position="377"/>
        <end position="400"/>
    </location>
</feature>
<keyword evidence="1" id="KW-1133">Transmembrane helix</keyword>
<evidence type="ECO:0000256" key="1">
    <source>
        <dbReference type="SAM" id="Phobius"/>
    </source>
</evidence>
<evidence type="ECO:0000313" key="2">
    <source>
        <dbReference type="EMBL" id="UOQ94645.1"/>
    </source>
</evidence>
<keyword evidence="1" id="KW-0472">Membrane</keyword>
<dbReference type="Pfam" id="PF03806">
    <property type="entry name" value="ABG_transport"/>
    <property type="match status" value="1"/>
</dbReference>
<protein>
    <submittedName>
        <fullName evidence="2">AbgT family transporter</fullName>
    </submittedName>
</protein>
<organism evidence="2 3">
    <name type="scientific">Halobacillus shinanisalinarum</name>
    <dbReference type="NCBI Taxonomy" id="2932258"/>
    <lineage>
        <taxon>Bacteria</taxon>
        <taxon>Bacillati</taxon>
        <taxon>Bacillota</taxon>
        <taxon>Bacilli</taxon>
        <taxon>Bacillales</taxon>
        <taxon>Bacillaceae</taxon>
        <taxon>Halobacillus</taxon>
    </lineage>
</organism>
<dbReference type="Proteomes" id="UP000831880">
    <property type="component" value="Chromosome"/>
</dbReference>
<gene>
    <name evidence="2" type="ORF">MUO14_06770</name>
</gene>
<name>A0ABY4H2G1_9BACI</name>
<dbReference type="PANTHER" id="PTHR30282:SF0">
    <property type="entry name" value="P-AMINOBENZOYL-GLUTAMATE TRANSPORT PROTEIN"/>
    <property type="match status" value="1"/>
</dbReference>
<feature type="transmembrane region" description="Helical" evidence="1">
    <location>
        <begin position="123"/>
        <end position="146"/>
    </location>
</feature>
<dbReference type="EMBL" id="CP095074">
    <property type="protein sequence ID" value="UOQ94645.1"/>
    <property type="molecule type" value="Genomic_DNA"/>
</dbReference>
<feature type="transmembrane region" description="Helical" evidence="1">
    <location>
        <begin position="412"/>
        <end position="431"/>
    </location>
</feature>
<feature type="transmembrane region" description="Helical" evidence="1">
    <location>
        <begin position="467"/>
        <end position="494"/>
    </location>
</feature>
<keyword evidence="3" id="KW-1185">Reference proteome</keyword>
<accession>A0ABY4H2G1</accession>
<dbReference type="RefSeq" id="WP_244754488.1">
    <property type="nucleotide sequence ID" value="NZ_CP095074.1"/>
</dbReference>
<feature type="transmembrane region" description="Helical" evidence="1">
    <location>
        <begin position="340"/>
        <end position="357"/>
    </location>
</feature>
<dbReference type="PANTHER" id="PTHR30282">
    <property type="entry name" value="P-AMINOBENZOYL GLUTAMATE TRANSPORTER"/>
    <property type="match status" value="1"/>
</dbReference>
<evidence type="ECO:0000313" key="3">
    <source>
        <dbReference type="Proteomes" id="UP000831880"/>
    </source>
</evidence>
<feature type="transmembrane region" description="Helical" evidence="1">
    <location>
        <begin position="437"/>
        <end position="455"/>
    </location>
</feature>
<sequence>MNKQEGNTKLSKLLNGIERVGNKLPDPFILFVYLAVGVIILSWIISLFDVTFTLPGKEEETAIKNLISGEGLQYMLTSMLDNFVGFKPLGIVLAMMLGIGLADKVGLIETFIKNTILKAPKSLITYAVIFTGILGNLAADAAFVIVPPLAAMVFYNVRRHPLAGLAAGFAGVGSGFTANILVTNTDAVLSGISSEVMQTLDTAVTVTPVDNWYFMIASVVVLSVTGAVITEKVVEPRLGVYQGNVQKEFEDTTQVERKGLRNAAIASIVYIGLLVLAITLPNSALRNEQGGLVPSPFLDGIVPIIMLFFITAAVAYGVTVKKIESTRSIAKFMGEAMKDMSGFIVLIFAAAQFIAYFEWTNIGSWLAVSGAEFLESVGVTGIVVVIGFVFLTALLNLLVFSGSAQWALEAPIFLKMFYFLGYHPAFIQTAYRIADSSTNIITPMNPYIIIVLAFMREYDKKAGLGTLIALMLPYSVTFLLVWIVLLLAFVFLGIPFGPGVEVYL</sequence>
<feature type="transmembrane region" description="Helical" evidence="1">
    <location>
        <begin position="28"/>
        <end position="48"/>
    </location>
</feature>
<reference evidence="2 3" key="1">
    <citation type="submission" date="2022-04" db="EMBL/GenBank/DDBJ databases">
        <title>Halobacillus sp. isolated from saltern.</title>
        <authorList>
            <person name="Won M."/>
            <person name="Lee C.-M."/>
            <person name="Woen H.-Y."/>
            <person name="Kwon S.-W."/>
        </authorList>
    </citation>
    <scope>NUCLEOTIDE SEQUENCE [LARGE SCALE GENOMIC DNA]</scope>
    <source>
        <strain evidence="2 3">SSTM10-2</strain>
    </source>
</reference>
<feature type="transmembrane region" description="Helical" evidence="1">
    <location>
        <begin position="300"/>
        <end position="319"/>
    </location>
</feature>
<feature type="transmembrane region" description="Helical" evidence="1">
    <location>
        <begin position="83"/>
        <end position="102"/>
    </location>
</feature>
<feature type="transmembrane region" description="Helical" evidence="1">
    <location>
        <begin position="263"/>
        <end position="280"/>
    </location>
</feature>